<proteinExistence type="predicted"/>
<evidence type="ECO:0000256" key="4">
    <source>
        <dbReference type="ARBA" id="ARBA00022840"/>
    </source>
</evidence>
<dbReference type="PROSITE" id="PS50929">
    <property type="entry name" value="ABC_TM1F"/>
    <property type="match status" value="1"/>
</dbReference>
<feature type="transmembrane region" description="Helical" evidence="7">
    <location>
        <begin position="20"/>
        <end position="49"/>
    </location>
</feature>
<dbReference type="RefSeq" id="WP_224036393.1">
    <property type="nucleotide sequence ID" value="NZ_AP024849.1"/>
</dbReference>
<evidence type="ECO:0000313" key="10">
    <source>
        <dbReference type="EMBL" id="BCZ44735.1"/>
    </source>
</evidence>
<dbReference type="InterPro" id="IPR027417">
    <property type="entry name" value="P-loop_NTPase"/>
</dbReference>
<comment type="subcellular location">
    <subcellularLocation>
        <location evidence="1">Cell membrane</location>
        <topology evidence="1">Multi-pass membrane protein</topology>
    </subcellularLocation>
</comment>
<sequence>MSDKLNFKQKLMLLRKGIYILMSASPIYLILILGISILTGLIAPINLLIWQKFLDAVVIMISQEKWLNIGIESLIFLSIVTLLGYLLNGFLQYIKQTYGDLLDLHITEMILKKSLKFSMEVFDDSDIYNHINMAISHTSQNCLSLLDSISECIYSIIKAMGFIVIIIQFDWKVVIVSVISALPALYISLKTNTYWYNVFFERTEKFRLINYLKMILIKNENIKEIKLYGIGLKIVQIIKDNYLKFLKNDKKARKILLAKKVSSQGLDEIISTFLKVWILILSIESKCSLGTIVLYFNAQDNLKSSIIELSNQISVLHNSILYLRSLDVIEKTNIQSDEINRRIDCKISCIEFQNVSFKYPKNQKFALKNINLKFEVGKTYSIVGLNGSGKTTLIKLLLKLYKPTMGKILIDGINLQEINDEEYYSNISAIFQDFIKYPFSIHDNIAIRGTKKKGICFSKAVNIAGIEELIDGLPFKEETLLMKDWKYGTDISQGQWQKIAIARCCYCDSLICIFDEPFSSIDVEAENHIIRQINSNKEERLAIFITHRFSSISLADEIIVMKEGVILEQGKHMELVNNKGLYYDLYSTQRDKLNKSVDNAC</sequence>
<keyword evidence="5 7" id="KW-1133">Transmembrane helix</keyword>
<evidence type="ECO:0000256" key="1">
    <source>
        <dbReference type="ARBA" id="ARBA00004651"/>
    </source>
</evidence>
<evidence type="ECO:0000256" key="5">
    <source>
        <dbReference type="ARBA" id="ARBA00022989"/>
    </source>
</evidence>
<dbReference type="PANTHER" id="PTHR43394">
    <property type="entry name" value="ATP-DEPENDENT PERMEASE MDL1, MITOCHONDRIAL"/>
    <property type="match status" value="1"/>
</dbReference>
<dbReference type="Gene3D" id="3.40.50.300">
    <property type="entry name" value="P-loop containing nucleotide triphosphate hydrolases"/>
    <property type="match status" value="1"/>
</dbReference>
<feature type="domain" description="ABC transmembrane type-1" evidence="9">
    <location>
        <begin position="30"/>
        <end position="318"/>
    </location>
</feature>
<keyword evidence="11" id="KW-1185">Reference proteome</keyword>
<evidence type="ECO:0000259" key="8">
    <source>
        <dbReference type="PROSITE" id="PS50893"/>
    </source>
</evidence>
<feature type="domain" description="ABC transporter" evidence="8">
    <location>
        <begin position="350"/>
        <end position="588"/>
    </location>
</feature>
<dbReference type="GO" id="GO:0005524">
    <property type="term" value="F:ATP binding"/>
    <property type="evidence" value="ECO:0007669"/>
    <property type="project" value="UniProtKB-KW"/>
</dbReference>
<dbReference type="InterPro" id="IPR003439">
    <property type="entry name" value="ABC_transporter-like_ATP-bd"/>
</dbReference>
<dbReference type="InterPro" id="IPR011527">
    <property type="entry name" value="ABC1_TM_dom"/>
</dbReference>
<keyword evidence="3" id="KW-0547">Nucleotide-binding</keyword>
<dbReference type="Gene3D" id="1.20.1560.10">
    <property type="entry name" value="ABC transporter type 1, transmembrane domain"/>
    <property type="match status" value="1"/>
</dbReference>
<evidence type="ECO:0000256" key="7">
    <source>
        <dbReference type="SAM" id="Phobius"/>
    </source>
</evidence>
<dbReference type="PANTHER" id="PTHR43394:SF1">
    <property type="entry name" value="ATP-BINDING CASSETTE SUB-FAMILY B MEMBER 10, MITOCHONDRIAL"/>
    <property type="match status" value="1"/>
</dbReference>
<dbReference type="Pfam" id="PF00005">
    <property type="entry name" value="ABC_tran"/>
    <property type="match status" value="1"/>
</dbReference>
<accession>A0ABM7T735</accession>
<feature type="transmembrane region" description="Helical" evidence="7">
    <location>
        <begin position="162"/>
        <end position="187"/>
    </location>
</feature>
<dbReference type="Proteomes" id="UP000824633">
    <property type="component" value="Chromosome"/>
</dbReference>
<reference evidence="11" key="1">
    <citation type="submission" date="2021-07" db="EMBL/GenBank/DDBJ databases">
        <title>Complete genome sequencing of a Clostridium isolate.</title>
        <authorList>
            <person name="Ueki A."/>
            <person name="Tonouchi A."/>
        </authorList>
    </citation>
    <scope>NUCLEOTIDE SEQUENCE [LARGE SCALE GENOMIC DNA]</scope>
    <source>
        <strain evidence="11">C5S11</strain>
    </source>
</reference>
<dbReference type="PROSITE" id="PS50893">
    <property type="entry name" value="ABC_TRANSPORTER_2"/>
    <property type="match status" value="1"/>
</dbReference>
<dbReference type="InterPro" id="IPR036640">
    <property type="entry name" value="ABC1_TM_sf"/>
</dbReference>
<dbReference type="InterPro" id="IPR003593">
    <property type="entry name" value="AAA+_ATPase"/>
</dbReference>
<keyword evidence="2 7" id="KW-0812">Transmembrane</keyword>
<dbReference type="SUPFAM" id="SSF52540">
    <property type="entry name" value="P-loop containing nucleoside triphosphate hydrolases"/>
    <property type="match status" value="1"/>
</dbReference>
<feature type="transmembrane region" description="Helical" evidence="7">
    <location>
        <begin position="69"/>
        <end position="87"/>
    </location>
</feature>
<dbReference type="SMART" id="SM00382">
    <property type="entry name" value="AAA"/>
    <property type="match status" value="1"/>
</dbReference>
<dbReference type="EMBL" id="AP024849">
    <property type="protein sequence ID" value="BCZ44735.1"/>
    <property type="molecule type" value="Genomic_DNA"/>
</dbReference>
<dbReference type="InterPro" id="IPR039421">
    <property type="entry name" value="Type_1_exporter"/>
</dbReference>
<name>A0ABM7T735_9CLOT</name>
<evidence type="ECO:0000313" key="11">
    <source>
        <dbReference type="Proteomes" id="UP000824633"/>
    </source>
</evidence>
<keyword evidence="4 10" id="KW-0067">ATP-binding</keyword>
<evidence type="ECO:0000256" key="2">
    <source>
        <dbReference type="ARBA" id="ARBA00022692"/>
    </source>
</evidence>
<dbReference type="SUPFAM" id="SSF90123">
    <property type="entry name" value="ABC transporter transmembrane region"/>
    <property type="match status" value="1"/>
</dbReference>
<evidence type="ECO:0000259" key="9">
    <source>
        <dbReference type="PROSITE" id="PS50929"/>
    </source>
</evidence>
<evidence type="ECO:0000256" key="3">
    <source>
        <dbReference type="ARBA" id="ARBA00022741"/>
    </source>
</evidence>
<protein>
    <submittedName>
        <fullName evidence="10">ABC transporter ATP-binding protein</fullName>
    </submittedName>
</protein>
<keyword evidence="6 7" id="KW-0472">Membrane</keyword>
<gene>
    <name evidence="10" type="ORF">psyc5s11_08020</name>
</gene>
<organism evidence="10 11">
    <name type="scientific">Clostridium gelidum</name>
    <dbReference type="NCBI Taxonomy" id="704125"/>
    <lineage>
        <taxon>Bacteria</taxon>
        <taxon>Bacillati</taxon>
        <taxon>Bacillota</taxon>
        <taxon>Clostridia</taxon>
        <taxon>Eubacteriales</taxon>
        <taxon>Clostridiaceae</taxon>
        <taxon>Clostridium</taxon>
    </lineage>
</organism>
<evidence type="ECO:0000256" key="6">
    <source>
        <dbReference type="ARBA" id="ARBA00023136"/>
    </source>
</evidence>